<dbReference type="GO" id="GO:0003700">
    <property type="term" value="F:DNA-binding transcription factor activity"/>
    <property type="evidence" value="ECO:0007669"/>
    <property type="project" value="InterPro"/>
</dbReference>
<keyword evidence="2" id="KW-0805">Transcription regulation</keyword>
<dbReference type="OrthoDB" id="9810140at2"/>
<dbReference type="GO" id="GO:0046872">
    <property type="term" value="F:metal ion binding"/>
    <property type="evidence" value="ECO:0007669"/>
    <property type="project" value="InterPro"/>
</dbReference>
<dbReference type="InterPro" id="IPR000551">
    <property type="entry name" value="MerR-type_HTH_dom"/>
</dbReference>
<dbReference type="InterPro" id="IPR006158">
    <property type="entry name" value="Cobalamin-bd"/>
</dbReference>
<accession>A0A328C8N3</accession>
<evidence type="ECO:0000256" key="4">
    <source>
        <dbReference type="ARBA" id="ARBA00023163"/>
    </source>
</evidence>
<keyword evidence="4" id="KW-0804">Transcription</keyword>
<dbReference type="PROSITE" id="PS51332">
    <property type="entry name" value="B12_BINDING"/>
    <property type="match status" value="1"/>
</dbReference>
<name>A0A328C8N3_9DELT</name>
<proteinExistence type="predicted"/>
<dbReference type="PANTHER" id="PTHR30204:SF69">
    <property type="entry name" value="MERR-FAMILY TRANSCRIPTIONAL REGULATOR"/>
    <property type="match status" value="1"/>
</dbReference>
<evidence type="ECO:0000259" key="5">
    <source>
        <dbReference type="PROSITE" id="PS50937"/>
    </source>
</evidence>
<organism evidence="7 8">
    <name type="scientific">Lujinxingia litoralis</name>
    <dbReference type="NCBI Taxonomy" id="2211119"/>
    <lineage>
        <taxon>Bacteria</taxon>
        <taxon>Deltaproteobacteria</taxon>
        <taxon>Bradymonadales</taxon>
        <taxon>Lujinxingiaceae</taxon>
        <taxon>Lujinxingia</taxon>
    </lineage>
</organism>
<keyword evidence="1" id="KW-0678">Repressor</keyword>
<dbReference type="Proteomes" id="UP000249169">
    <property type="component" value="Unassembled WGS sequence"/>
</dbReference>
<dbReference type="Gene3D" id="1.10.1240.10">
    <property type="entry name" value="Methionine synthase domain"/>
    <property type="match status" value="1"/>
</dbReference>
<evidence type="ECO:0000313" key="8">
    <source>
        <dbReference type="Proteomes" id="UP000249169"/>
    </source>
</evidence>
<dbReference type="InterPro" id="IPR047057">
    <property type="entry name" value="MerR_fam"/>
</dbReference>
<dbReference type="PANTHER" id="PTHR30204">
    <property type="entry name" value="REDOX-CYCLING DRUG-SENSING TRANSCRIPTIONAL ACTIVATOR SOXR"/>
    <property type="match status" value="1"/>
</dbReference>
<dbReference type="Pfam" id="PF02607">
    <property type="entry name" value="B12-binding_2"/>
    <property type="match status" value="1"/>
</dbReference>
<sequence>MSTEDEATLNIGALSTATGVPVETIRTWERRYGFPSSRRNEAGHRIYDLETIEQMRLITAVLAVGYRPSQLQGRTCQELEELLARSAPEAPVSEAPAAPLGDDNEGWLERWLQAVGQLDRERLEGLMRMGWSRLNALDFVEERVGPFLVALGEAWASGRLSVLHEHFASECVRDFLVAAWRPLSDLARGHTVVLATLSGERHCLGLHMAALIAAVANQRVIFLGTDAPAEDIAGAARQAEARGVALSMSQYADPESSRAYLERLRGLVEPTIDIIVGGTGAPDDIRGVHRLQGFRAYYDFFRAW</sequence>
<dbReference type="InterPro" id="IPR036594">
    <property type="entry name" value="Meth_synthase_dom"/>
</dbReference>
<dbReference type="AlphaFoldDB" id="A0A328C8N3"/>
<dbReference type="InterPro" id="IPR036724">
    <property type="entry name" value="Cobalamin-bd_sf"/>
</dbReference>
<dbReference type="Gene3D" id="1.10.1660.10">
    <property type="match status" value="1"/>
</dbReference>
<dbReference type="EMBL" id="QHKO01000007">
    <property type="protein sequence ID" value="RAL21003.1"/>
    <property type="molecule type" value="Genomic_DNA"/>
</dbReference>
<evidence type="ECO:0000256" key="1">
    <source>
        <dbReference type="ARBA" id="ARBA00022491"/>
    </source>
</evidence>
<reference evidence="7 8" key="1">
    <citation type="submission" date="2018-05" db="EMBL/GenBank/DDBJ databases">
        <title>Lujinxingia marina gen. nov. sp. nov., a new facultative anaerobic member of the class Deltaproteobacteria, and proposal of Lujinxingaceae fam. nov.</title>
        <authorList>
            <person name="Li C.-M."/>
        </authorList>
    </citation>
    <scope>NUCLEOTIDE SEQUENCE [LARGE SCALE GENOMIC DNA]</scope>
    <source>
        <strain evidence="7 8">B210</strain>
    </source>
</reference>
<feature type="domain" description="B12-binding" evidence="6">
    <location>
        <begin position="189"/>
        <end position="304"/>
    </location>
</feature>
<comment type="caution">
    <text evidence="7">The sequence shown here is derived from an EMBL/GenBank/DDBJ whole genome shotgun (WGS) entry which is preliminary data.</text>
</comment>
<keyword evidence="8" id="KW-1185">Reference proteome</keyword>
<evidence type="ECO:0000256" key="2">
    <source>
        <dbReference type="ARBA" id="ARBA00023015"/>
    </source>
</evidence>
<dbReference type="GO" id="GO:0003677">
    <property type="term" value="F:DNA binding"/>
    <property type="evidence" value="ECO:0007669"/>
    <property type="project" value="UniProtKB-KW"/>
</dbReference>
<dbReference type="Pfam" id="PF02310">
    <property type="entry name" value="B12-binding"/>
    <property type="match status" value="1"/>
</dbReference>
<feature type="domain" description="HTH merR-type" evidence="5">
    <location>
        <begin position="8"/>
        <end position="58"/>
    </location>
</feature>
<evidence type="ECO:0000259" key="6">
    <source>
        <dbReference type="PROSITE" id="PS51332"/>
    </source>
</evidence>
<evidence type="ECO:0000313" key="7">
    <source>
        <dbReference type="EMBL" id="RAL21003.1"/>
    </source>
</evidence>
<keyword evidence="3" id="KW-0238">DNA-binding</keyword>
<dbReference type="GO" id="GO:0031419">
    <property type="term" value="F:cobalamin binding"/>
    <property type="evidence" value="ECO:0007669"/>
    <property type="project" value="InterPro"/>
</dbReference>
<dbReference type="SUPFAM" id="SSF52242">
    <property type="entry name" value="Cobalamin (vitamin B12)-binding domain"/>
    <property type="match status" value="1"/>
</dbReference>
<gene>
    <name evidence="7" type="ORF">DL240_15140</name>
</gene>
<dbReference type="CDD" id="cd02065">
    <property type="entry name" value="B12-binding_like"/>
    <property type="match status" value="1"/>
</dbReference>
<dbReference type="SMART" id="SM00422">
    <property type="entry name" value="HTH_MERR"/>
    <property type="match status" value="1"/>
</dbReference>
<dbReference type="SUPFAM" id="SSF46955">
    <property type="entry name" value="Putative DNA-binding domain"/>
    <property type="match status" value="1"/>
</dbReference>
<dbReference type="Pfam" id="PF13411">
    <property type="entry name" value="MerR_1"/>
    <property type="match status" value="1"/>
</dbReference>
<dbReference type="PROSITE" id="PS50937">
    <property type="entry name" value="HTH_MERR_2"/>
    <property type="match status" value="1"/>
</dbReference>
<dbReference type="InterPro" id="IPR009061">
    <property type="entry name" value="DNA-bd_dom_put_sf"/>
</dbReference>
<protein>
    <recommendedName>
        <fullName evidence="9">MerR family transcriptional regulator</fullName>
    </recommendedName>
</protein>
<dbReference type="Gene3D" id="3.40.50.280">
    <property type="entry name" value="Cobalamin-binding domain"/>
    <property type="match status" value="1"/>
</dbReference>
<evidence type="ECO:0008006" key="9">
    <source>
        <dbReference type="Google" id="ProtNLM"/>
    </source>
</evidence>
<dbReference type="RefSeq" id="WP_111730734.1">
    <property type="nucleotide sequence ID" value="NZ_QHKO01000007.1"/>
</dbReference>
<dbReference type="InterPro" id="IPR003759">
    <property type="entry name" value="Cbl-bd_cap"/>
</dbReference>
<evidence type="ECO:0000256" key="3">
    <source>
        <dbReference type="ARBA" id="ARBA00023125"/>
    </source>
</evidence>